<gene>
    <name evidence="2" type="ORF">JY500_15275</name>
</gene>
<dbReference type="PROSITE" id="PS50075">
    <property type="entry name" value="CARRIER"/>
    <property type="match status" value="1"/>
</dbReference>
<keyword evidence="3" id="KW-1185">Reference proteome</keyword>
<evidence type="ECO:0000313" key="3">
    <source>
        <dbReference type="Proteomes" id="UP000663570"/>
    </source>
</evidence>
<organism evidence="2 3">
    <name type="scientific">Niveibacterium microcysteis</name>
    <dbReference type="NCBI Taxonomy" id="2811415"/>
    <lineage>
        <taxon>Bacteria</taxon>
        <taxon>Pseudomonadati</taxon>
        <taxon>Pseudomonadota</taxon>
        <taxon>Betaproteobacteria</taxon>
        <taxon>Rhodocyclales</taxon>
        <taxon>Rhodocyclaceae</taxon>
        <taxon>Niveibacterium</taxon>
    </lineage>
</organism>
<evidence type="ECO:0000313" key="2">
    <source>
        <dbReference type="EMBL" id="QSI75833.1"/>
    </source>
</evidence>
<name>A0ABX7M234_9RHOO</name>
<protein>
    <submittedName>
        <fullName evidence="2">Acyl carrier protein</fullName>
    </submittedName>
</protein>
<dbReference type="Pfam" id="PF00550">
    <property type="entry name" value="PP-binding"/>
    <property type="match status" value="1"/>
</dbReference>
<dbReference type="InterPro" id="IPR009081">
    <property type="entry name" value="PP-bd_ACP"/>
</dbReference>
<dbReference type="Proteomes" id="UP000663570">
    <property type="component" value="Chromosome"/>
</dbReference>
<dbReference type="SUPFAM" id="SSF47336">
    <property type="entry name" value="ACP-like"/>
    <property type="match status" value="1"/>
</dbReference>
<dbReference type="Gene3D" id="1.10.1200.10">
    <property type="entry name" value="ACP-like"/>
    <property type="match status" value="1"/>
</dbReference>
<dbReference type="EMBL" id="CP071060">
    <property type="protein sequence ID" value="QSI75833.1"/>
    <property type="molecule type" value="Genomic_DNA"/>
</dbReference>
<proteinExistence type="predicted"/>
<dbReference type="InterPro" id="IPR036736">
    <property type="entry name" value="ACP-like_sf"/>
</dbReference>
<accession>A0ABX7M234</accession>
<feature type="domain" description="Carrier" evidence="1">
    <location>
        <begin position="5"/>
        <end position="86"/>
    </location>
</feature>
<reference evidence="2 3" key="1">
    <citation type="submission" date="2021-02" db="EMBL/GenBank/DDBJ databases">
        <title>Niveibacterium changnyeongensis HC41.</title>
        <authorList>
            <person name="Kang M."/>
        </authorList>
    </citation>
    <scope>NUCLEOTIDE SEQUENCE [LARGE SCALE GENOMIC DNA]</scope>
    <source>
        <strain evidence="2 3">HC41</strain>
    </source>
</reference>
<dbReference type="RefSeq" id="WP_206253694.1">
    <property type="nucleotide sequence ID" value="NZ_CP071060.1"/>
</dbReference>
<sequence length="90" mass="9972">MSTNELTVALKRLIVDTCEKDLPPEALSDDEPIFGPQARLALDSLDALQLSMALQKRYGVRLTDSKETRRILASVASLADYLQDKAPRLT</sequence>
<evidence type="ECO:0000259" key="1">
    <source>
        <dbReference type="PROSITE" id="PS50075"/>
    </source>
</evidence>